<evidence type="ECO:0000313" key="14">
    <source>
        <dbReference type="WBParaSite" id="TREG1_65040.2"/>
    </source>
</evidence>
<dbReference type="GO" id="GO:0061630">
    <property type="term" value="F:ubiquitin protein ligase activity"/>
    <property type="evidence" value="ECO:0007669"/>
    <property type="project" value="TreeGrafter"/>
</dbReference>
<feature type="region of interest" description="Disordered" evidence="9">
    <location>
        <begin position="375"/>
        <end position="537"/>
    </location>
</feature>
<feature type="compositionally biased region" description="Low complexity" evidence="9">
    <location>
        <begin position="454"/>
        <end position="473"/>
    </location>
</feature>
<evidence type="ECO:0000256" key="10">
    <source>
        <dbReference type="SAM" id="Phobius"/>
    </source>
</evidence>
<name>A0AA85KA98_TRIRE</name>
<evidence type="ECO:0000256" key="9">
    <source>
        <dbReference type="SAM" id="MobiDB-lite"/>
    </source>
</evidence>
<keyword evidence="6 10" id="KW-1133">Transmembrane helix</keyword>
<evidence type="ECO:0000313" key="13">
    <source>
        <dbReference type="WBParaSite" id="TREG1_65040.1"/>
    </source>
</evidence>
<dbReference type="WBParaSite" id="TREG1_65040.2">
    <property type="protein sequence ID" value="TREG1_65040.2"/>
    <property type="gene ID" value="TREG1_65040"/>
</dbReference>
<keyword evidence="7 10" id="KW-0472">Membrane</keyword>
<dbReference type="PANTHER" id="PTHR45931:SF20">
    <property type="entry name" value="RING-TYPE E3 UBIQUITIN TRANSFERASE"/>
    <property type="match status" value="1"/>
</dbReference>
<evidence type="ECO:0000256" key="2">
    <source>
        <dbReference type="ARBA" id="ARBA00022692"/>
    </source>
</evidence>
<evidence type="ECO:0000259" key="11">
    <source>
        <dbReference type="PROSITE" id="PS50089"/>
    </source>
</evidence>
<feature type="domain" description="RING-type" evidence="11">
    <location>
        <begin position="242"/>
        <end position="284"/>
    </location>
</feature>
<dbReference type="InterPro" id="IPR046450">
    <property type="entry name" value="PA_dom_sf"/>
</dbReference>
<dbReference type="AlphaFoldDB" id="A0AA85KA98"/>
<evidence type="ECO:0000256" key="5">
    <source>
        <dbReference type="ARBA" id="ARBA00022833"/>
    </source>
</evidence>
<dbReference type="InterPro" id="IPR003137">
    <property type="entry name" value="PA_domain"/>
</dbReference>
<dbReference type="Proteomes" id="UP000050795">
    <property type="component" value="Unassembled WGS sequence"/>
</dbReference>
<dbReference type="Pfam" id="PF13639">
    <property type="entry name" value="zf-RING_2"/>
    <property type="match status" value="1"/>
</dbReference>
<evidence type="ECO:0000256" key="1">
    <source>
        <dbReference type="ARBA" id="ARBA00004370"/>
    </source>
</evidence>
<reference evidence="13 14" key="2">
    <citation type="submission" date="2023-11" db="UniProtKB">
        <authorList>
            <consortium name="WormBaseParasite"/>
        </authorList>
    </citation>
    <scope>IDENTIFICATION</scope>
</reference>
<keyword evidence="2 10" id="KW-0812">Transmembrane</keyword>
<dbReference type="SMART" id="SM00184">
    <property type="entry name" value="RING"/>
    <property type="match status" value="1"/>
</dbReference>
<keyword evidence="5" id="KW-0862">Zinc</keyword>
<feature type="region of interest" description="Disordered" evidence="9">
    <location>
        <begin position="328"/>
        <end position="352"/>
    </location>
</feature>
<evidence type="ECO:0000313" key="12">
    <source>
        <dbReference type="Proteomes" id="UP000050795"/>
    </source>
</evidence>
<feature type="compositionally biased region" description="Polar residues" evidence="9">
    <location>
        <begin position="480"/>
        <end position="492"/>
    </location>
</feature>
<keyword evidence="4 8" id="KW-0863">Zinc-finger</keyword>
<dbReference type="PROSITE" id="PS50089">
    <property type="entry name" value="ZF_RING_2"/>
    <property type="match status" value="1"/>
</dbReference>
<organism evidence="12 14">
    <name type="scientific">Trichobilharzia regenti</name>
    <name type="common">Nasal bird schistosome</name>
    <dbReference type="NCBI Taxonomy" id="157069"/>
    <lineage>
        <taxon>Eukaryota</taxon>
        <taxon>Metazoa</taxon>
        <taxon>Spiralia</taxon>
        <taxon>Lophotrochozoa</taxon>
        <taxon>Platyhelminthes</taxon>
        <taxon>Trematoda</taxon>
        <taxon>Digenea</taxon>
        <taxon>Strigeidida</taxon>
        <taxon>Schistosomatoidea</taxon>
        <taxon>Schistosomatidae</taxon>
        <taxon>Trichobilharzia</taxon>
    </lineage>
</organism>
<keyword evidence="3" id="KW-0479">Metal-binding</keyword>
<feature type="compositionally biased region" description="Low complexity" evidence="9">
    <location>
        <begin position="403"/>
        <end position="415"/>
    </location>
</feature>
<comment type="subcellular location">
    <subcellularLocation>
        <location evidence="1">Membrane</location>
    </subcellularLocation>
</comment>
<dbReference type="GO" id="GO:0006511">
    <property type="term" value="P:ubiquitin-dependent protein catabolic process"/>
    <property type="evidence" value="ECO:0007669"/>
    <property type="project" value="TreeGrafter"/>
</dbReference>
<evidence type="ECO:0000256" key="7">
    <source>
        <dbReference type="ARBA" id="ARBA00023136"/>
    </source>
</evidence>
<dbReference type="InterPro" id="IPR013083">
    <property type="entry name" value="Znf_RING/FYVE/PHD"/>
</dbReference>
<keyword evidence="12" id="KW-1185">Reference proteome</keyword>
<sequence length="537" mass="59912">MLLFDFLYLFSGSIFLFGIISAESRIYVVRNQPFDGLVDSFQDAVSVFGPEIFHRDGYLVVAKPDDACTGIQPPPSNFSGQDVNRSAPVVFNSYFALIRRGKCDFDLKAWNAQQQGYRGVIVYNTIDGKIFPMNGRKYVNLITIPSVMVDKSAGLKLMRYSVDNNSKEFMINMVSFYGLPLKYVLLALLIVVGTSLLILVISFVIHLCRFWRRINRGRLSRRHLRRLVIKRFVKGLDPYDVCSICLEDYAERDKLRLLPCQHAFHMKCIDPWLLCNRRRCPICNQIVQLPGAPDMPDESDVEVVNDNDRLASIPRRLYNFIRRRNSHDRDNRRASVESQQSNGHYEAGEERTPLLFNTSSTIECNTCNDDTGMHNSYLESRHPKTTQSSFPQVDDEDDELVDVKSSSSSGRSNSSPPAFESESLCNNNDNNCNATMNISSSTSSSHLLPNVIKSTSPHSLSSSPSSSVQPTDSNEVKGVGSSSPQNMSTLAPNVSTITVTSSTPNPTSTTTTTTTARDDSGEDGDDLLLTDVNVKTA</sequence>
<feature type="compositionally biased region" description="Low complexity" evidence="9">
    <location>
        <begin position="425"/>
        <end position="445"/>
    </location>
</feature>
<dbReference type="Gene3D" id="3.30.40.10">
    <property type="entry name" value="Zinc/RING finger domain, C3HC4 (zinc finger)"/>
    <property type="match status" value="1"/>
</dbReference>
<protein>
    <recommendedName>
        <fullName evidence="11">RING-type domain-containing protein</fullName>
    </recommendedName>
</protein>
<feature type="compositionally biased region" description="Low complexity" evidence="9">
    <location>
        <begin position="493"/>
        <end position="515"/>
    </location>
</feature>
<reference evidence="12" key="1">
    <citation type="submission" date="2022-06" db="EMBL/GenBank/DDBJ databases">
        <authorList>
            <person name="Berger JAMES D."/>
            <person name="Berger JAMES D."/>
        </authorList>
    </citation>
    <scope>NUCLEOTIDE SEQUENCE [LARGE SCALE GENOMIC DNA]</scope>
</reference>
<dbReference type="InterPro" id="IPR001841">
    <property type="entry name" value="Znf_RING"/>
</dbReference>
<proteinExistence type="predicted"/>
<dbReference type="Pfam" id="PF02225">
    <property type="entry name" value="PA"/>
    <property type="match status" value="1"/>
</dbReference>
<evidence type="ECO:0000256" key="3">
    <source>
        <dbReference type="ARBA" id="ARBA00022723"/>
    </source>
</evidence>
<dbReference type="CDD" id="cd16665">
    <property type="entry name" value="RING-H2_RNF13-like"/>
    <property type="match status" value="1"/>
</dbReference>
<dbReference type="WBParaSite" id="TREG1_65040.1">
    <property type="protein sequence ID" value="TREG1_65040.1"/>
    <property type="gene ID" value="TREG1_65040"/>
</dbReference>
<dbReference type="SUPFAM" id="SSF57850">
    <property type="entry name" value="RING/U-box"/>
    <property type="match status" value="1"/>
</dbReference>
<dbReference type="Gene3D" id="3.50.30.30">
    <property type="match status" value="1"/>
</dbReference>
<accession>A0AA85KA98</accession>
<dbReference type="SUPFAM" id="SSF52025">
    <property type="entry name" value="PA domain"/>
    <property type="match status" value="1"/>
</dbReference>
<evidence type="ECO:0000256" key="4">
    <source>
        <dbReference type="ARBA" id="ARBA00022771"/>
    </source>
</evidence>
<evidence type="ECO:0000256" key="8">
    <source>
        <dbReference type="PROSITE-ProRule" id="PRU00175"/>
    </source>
</evidence>
<dbReference type="PANTHER" id="PTHR45931">
    <property type="entry name" value="SI:CH211-59O9.10"/>
    <property type="match status" value="1"/>
</dbReference>
<dbReference type="GO" id="GO:0008270">
    <property type="term" value="F:zinc ion binding"/>
    <property type="evidence" value="ECO:0007669"/>
    <property type="project" value="UniProtKB-KW"/>
</dbReference>
<feature type="transmembrane region" description="Helical" evidence="10">
    <location>
        <begin position="183"/>
        <end position="208"/>
    </location>
</feature>
<dbReference type="InterPro" id="IPR051834">
    <property type="entry name" value="RING_finger_E3_ligase"/>
</dbReference>
<evidence type="ECO:0000256" key="6">
    <source>
        <dbReference type="ARBA" id="ARBA00022989"/>
    </source>
</evidence>
<dbReference type="GO" id="GO:0005634">
    <property type="term" value="C:nucleus"/>
    <property type="evidence" value="ECO:0007669"/>
    <property type="project" value="TreeGrafter"/>
</dbReference>
<dbReference type="GO" id="GO:0016020">
    <property type="term" value="C:membrane"/>
    <property type="evidence" value="ECO:0007669"/>
    <property type="project" value="UniProtKB-SubCell"/>
</dbReference>